<dbReference type="EMBL" id="AWTC01000004">
    <property type="protein sequence ID" value="EST12742.1"/>
    <property type="molecule type" value="Genomic_DNA"/>
</dbReference>
<organism evidence="1 2">
    <name type="scientific">Sporolactobacillus laevolacticus DSM 442</name>
    <dbReference type="NCBI Taxonomy" id="1395513"/>
    <lineage>
        <taxon>Bacteria</taxon>
        <taxon>Bacillati</taxon>
        <taxon>Bacillota</taxon>
        <taxon>Bacilli</taxon>
        <taxon>Bacillales</taxon>
        <taxon>Sporolactobacillaceae</taxon>
        <taxon>Sporolactobacillus</taxon>
    </lineage>
</organism>
<dbReference type="Proteomes" id="UP000018296">
    <property type="component" value="Unassembled WGS sequence"/>
</dbReference>
<proteinExistence type="predicted"/>
<name>V6IZ39_9BACL</name>
<dbReference type="STRING" id="1395513.P343_05340"/>
<evidence type="ECO:0000313" key="2">
    <source>
        <dbReference type="Proteomes" id="UP000018296"/>
    </source>
</evidence>
<dbReference type="AlphaFoldDB" id="V6IZ39"/>
<sequence>MDNGLKRSLETGTRAALMYLVEDLKIIRMNSHLTDYLK</sequence>
<dbReference type="PATRIC" id="fig|1395513.3.peg.1089"/>
<reference evidence="1 2" key="1">
    <citation type="journal article" date="2013" name="Genome Announc.">
        <title>Genome Sequence of Sporolactobacillus laevolacticus DSM442, an Efficient Polymer-Grade D-Lactate Producer from Agricultural Waste Cottonseed as a Nitrogen Source.</title>
        <authorList>
            <person name="Wang H."/>
            <person name="Wang L."/>
            <person name="Ju J."/>
            <person name="Yu B."/>
            <person name="Ma Y."/>
        </authorList>
    </citation>
    <scope>NUCLEOTIDE SEQUENCE [LARGE SCALE GENOMIC DNA]</scope>
    <source>
        <strain evidence="1 2">DSM 442</strain>
    </source>
</reference>
<keyword evidence="2" id="KW-1185">Reference proteome</keyword>
<evidence type="ECO:0000313" key="1">
    <source>
        <dbReference type="EMBL" id="EST12742.1"/>
    </source>
</evidence>
<comment type="caution">
    <text evidence="1">The sequence shown here is derived from an EMBL/GenBank/DDBJ whole genome shotgun (WGS) entry which is preliminary data.</text>
</comment>
<gene>
    <name evidence="1" type="ORF">P343_05340</name>
</gene>
<accession>V6IZ39</accession>
<protein>
    <submittedName>
        <fullName evidence="1">Uncharacterized protein</fullName>
    </submittedName>
</protein>